<dbReference type="RefSeq" id="WP_286345540.1">
    <property type="nucleotide sequence ID" value="NZ_AP027732.1"/>
</dbReference>
<keyword evidence="4" id="KW-1185">Reference proteome</keyword>
<evidence type="ECO:0000256" key="1">
    <source>
        <dbReference type="ARBA" id="ARBA00023236"/>
    </source>
</evidence>
<protein>
    <recommendedName>
        <fullName evidence="2">Protein CR006 P-loop domain-containing protein</fullName>
    </recommendedName>
</protein>
<dbReference type="EMBL" id="AP027732">
    <property type="protein sequence ID" value="BDZ48576.1"/>
    <property type="molecule type" value="Genomic_DNA"/>
</dbReference>
<evidence type="ECO:0000313" key="4">
    <source>
        <dbReference type="Proteomes" id="UP001321486"/>
    </source>
</evidence>
<reference evidence="4" key="1">
    <citation type="journal article" date="2019" name="Int. J. Syst. Evol. Microbiol.">
        <title>The Global Catalogue of Microorganisms (GCM) 10K type strain sequencing project: providing services to taxonomists for standard genome sequencing and annotation.</title>
        <authorList>
            <consortium name="The Broad Institute Genomics Platform"/>
            <consortium name="The Broad Institute Genome Sequencing Center for Infectious Disease"/>
            <person name="Wu L."/>
            <person name="Ma J."/>
        </authorList>
    </citation>
    <scope>NUCLEOTIDE SEQUENCE [LARGE SCALE GENOMIC DNA]</scope>
    <source>
        <strain evidence="4">NBRC 108728</strain>
    </source>
</reference>
<name>A0ABM8GK61_9MICO</name>
<accession>A0ABM8GK61</accession>
<evidence type="ECO:0000259" key="2">
    <source>
        <dbReference type="Pfam" id="PF13166"/>
    </source>
</evidence>
<dbReference type="SUPFAM" id="SSF52540">
    <property type="entry name" value="P-loop containing nucleoside triphosphate hydrolases"/>
    <property type="match status" value="1"/>
</dbReference>
<dbReference type="Gene3D" id="3.40.50.300">
    <property type="entry name" value="P-loop containing nucleotide triphosphate hydrolases"/>
    <property type="match status" value="1"/>
</dbReference>
<gene>
    <name evidence="3" type="ORF">GCM10025867_08170</name>
</gene>
<dbReference type="InterPro" id="IPR027417">
    <property type="entry name" value="P-loop_NTPase"/>
</dbReference>
<dbReference type="CDD" id="cd00267">
    <property type="entry name" value="ABC_ATPase"/>
    <property type="match status" value="1"/>
</dbReference>
<dbReference type="InterPro" id="IPR026866">
    <property type="entry name" value="CR006_AAA"/>
</dbReference>
<dbReference type="PANTHER" id="PTHR32182">
    <property type="entry name" value="DNA REPLICATION AND REPAIR PROTEIN RECF"/>
    <property type="match status" value="1"/>
</dbReference>
<proteinExistence type="predicted"/>
<feature type="domain" description="Protein CR006 P-loop" evidence="2">
    <location>
        <begin position="531"/>
        <end position="718"/>
    </location>
</feature>
<evidence type="ECO:0000313" key="3">
    <source>
        <dbReference type="EMBL" id="BDZ48576.1"/>
    </source>
</evidence>
<keyword evidence="1" id="KW-0227">DNA damage</keyword>
<dbReference type="PANTHER" id="PTHR32182:SF22">
    <property type="entry name" value="ATP-DEPENDENT ENDONUCLEASE, OLD FAMILY-RELATED"/>
    <property type="match status" value="1"/>
</dbReference>
<keyword evidence="1" id="KW-0742">SOS response</keyword>
<organism evidence="3 4">
    <name type="scientific">Frondihabitans sucicola</name>
    <dbReference type="NCBI Taxonomy" id="1268041"/>
    <lineage>
        <taxon>Bacteria</taxon>
        <taxon>Bacillati</taxon>
        <taxon>Actinomycetota</taxon>
        <taxon>Actinomycetes</taxon>
        <taxon>Micrococcales</taxon>
        <taxon>Microbacteriaceae</taxon>
        <taxon>Frondihabitans</taxon>
    </lineage>
</organism>
<sequence>MSNWANGSDEWTRFIVRQVLASGRPLDVDAQEHAYSLFRQEKALDVRTFPTEEPLVLIEREDEALEPLTLTSLSRVEGVNALETGGVIEPHEGLTILFGENGTGKTGYSRIFKALAASRTADEILSDISVASPQPQSATIRYSLGAEPKTYMWSGQQGVAPFTRMSIFDSPSVSFHVDDDLEYVYVPAALALFNHVAAGIKSVQSQVDASISELRSRSTGLLSRFGRTATVYPLIETLGASTDLEDLKSKADFGADVETRIGELRRTVAALEADTISSEITALARTERALKQAAALATTVAGFDGNAFSVERDKLADLQNDYRLFRAALFEAADLPAEPDETWNSFVQAGERYKAHLSDLDVHDAERCLYCRQPLVGPAAVLVGKYSEYLEDTIADGITVSKGRLTALGAPLFAAEVADIEAFLRDHADEDPQLTYQAALERTVSTHATLMDACKANENNVGGEASNIDSEARAPLGIDAQTIQTAQPDALTLSDAVTAASDRLVDLRQQAATRDETLAAKQKSLVELEAAAELSKSWSEIELHVRDAKQADRLALLAKPMPTLQRNLTALSKAASDQMINESFDALFAAERAALRAPEMRVEYIGRKGKAHRRKVLTGKHRPSAVLSEGEQKVLAMADFLAEARLAGISAPVIFDDPVSSLDHRRINEVAQRIASLAESTQVIVFTHDIFFATTLLNLMVSSKRCSYFQITDEDGKGHVTRATGPRWDTLNNIKAQINETIQTANSEEGNARAALIRTGYDWIRSWCEVFTETELLQGVTQRYQPNVRMTSLPNIKTAALPAAIEVVNRVFEEACRYIDGHSQPLASMNISPSLTGLEAHWKELQEARGAWFKADG</sequence>
<dbReference type="Pfam" id="PF13166">
    <property type="entry name" value="AAA_13"/>
    <property type="match status" value="1"/>
</dbReference>
<dbReference type="Proteomes" id="UP001321486">
    <property type="component" value="Chromosome"/>
</dbReference>